<comment type="caution">
    <text evidence="1">The sequence shown here is derived from an EMBL/GenBank/DDBJ whole genome shotgun (WGS) entry which is preliminary data.</text>
</comment>
<evidence type="ECO:0000313" key="2">
    <source>
        <dbReference type="Proteomes" id="UP000092093"/>
    </source>
</evidence>
<dbReference type="Proteomes" id="UP000092093">
    <property type="component" value="Unassembled WGS sequence"/>
</dbReference>
<sequence length="114" mass="13124">MIGSLVNNIMSEVTPDVPEIGMGVTRLCWSDRNAFTVIDILSSSEIRVQRDRAKRVDNNGMSDCQTWEFQRDPDGSIYHLTLRKNGRWKQKGVRSKSSDGWLLGTRQEHFDFSF</sequence>
<gene>
    <name evidence="1" type="ORF">AN484_18125</name>
</gene>
<organism evidence="1 2">
    <name type="scientific">Aphanizomenon flos-aquae WA102</name>
    <dbReference type="NCBI Taxonomy" id="1710896"/>
    <lineage>
        <taxon>Bacteria</taxon>
        <taxon>Bacillati</taxon>
        <taxon>Cyanobacteriota</taxon>
        <taxon>Cyanophyceae</taxon>
        <taxon>Nostocales</taxon>
        <taxon>Aphanizomenonaceae</taxon>
        <taxon>Aphanizomenon</taxon>
    </lineage>
</organism>
<protein>
    <submittedName>
        <fullName evidence="1">Uncharacterized protein</fullName>
    </submittedName>
</protein>
<proteinExistence type="predicted"/>
<accession>A0A1B7WZ80</accession>
<name>A0A1B7WZ80_APHFL</name>
<evidence type="ECO:0000313" key="1">
    <source>
        <dbReference type="EMBL" id="OBQ42402.1"/>
    </source>
</evidence>
<dbReference type="EMBL" id="LJOW01000107">
    <property type="protein sequence ID" value="OBQ42402.1"/>
    <property type="molecule type" value="Genomic_DNA"/>
</dbReference>
<reference evidence="1 2" key="1">
    <citation type="submission" date="2015-09" db="EMBL/GenBank/DDBJ databases">
        <title>Aphanizomenon flos-aquae WA102.</title>
        <authorList>
            <person name="Driscoll C."/>
        </authorList>
    </citation>
    <scope>NUCLEOTIDE SEQUENCE [LARGE SCALE GENOMIC DNA]</scope>
    <source>
        <strain evidence="1">WA102</strain>
    </source>
</reference>
<dbReference type="AlphaFoldDB" id="A0A1B7WZ80"/>